<feature type="domain" description="CN hydrolase" evidence="1">
    <location>
        <begin position="1"/>
        <end position="258"/>
    </location>
</feature>
<gene>
    <name evidence="2" type="ORF">C450_00530</name>
</gene>
<dbReference type="Gene3D" id="3.60.110.10">
    <property type="entry name" value="Carbon-nitrogen hydrolase"/>
    <property type="match status" value="1"/>
</dbReference>
<dbReference type="STRING" id="1227456.C450_00530"/>
<keyword evidence="3" id="KW-1185">Reference proteome</keyword>
<dbReference type="Proteomes" id="UP000011625">
    <property type="component" value="Unassembled WGS sequence"/>
</dbReference>
<dbReference type="CDD" id="cd07583">
    <property type="entry name" value="nitrilase_5"/>
    <property type="match status" value="1"/>
</dbReference>
<evidence type="ECO:0000313" key="3">
    <source>
        <dbReference type="Proteomes" id="UP000011625"/>
    </source>
</evidence>
<dbReference type="InterPro" id="IPR001110">
    <property type="entry name" value="UPF0012_CS"/>
</dbReference>
<dbReference type="PANTHER" id="PTHR23088:SF27">
    <property type="entry name" value="DEAMINATED GLUTATHIONE AMIDASE"/>
    <property type="match status" value="1"/>
</dbReference>
<dbReference type="SUPFAM" id="SSF56317">
    <property type="entry name" value="Carbon-nitrogen hydrolase"/>
    <property type="match status" value="1"/>
</dbReference>
<dbReference type="Pfam" id="PF00795">
    <property type="entry name" value="CN_hydrolase"/>
    <property type="match status" value="1"/>
</dbReference>
<dbReference type="PATRIC" id="fig|1227456.3.peg.114"/>
<dbReference type="PROSITE" id="PS01227">
    <property type="entry name" value="UPF0012"/>
    <property type="match status" value="1"/>
</dbReference>
<dbReference type="AlphaFoldDB" id="M0NDA5"/>
<dbReference type="PROSITE" id="PS50263">
    <property type="entry name" value="CN_HYDROLASE"/>
    <property type="match status" value="1"/>
</dbReference>
<protein>
    <submittedName>
        <fullName evidence="2">Nitrilase</fullName>
    </submittedName>
</protein>
<dbReference type="OrthoDB" id="41015at2157"/>
<name>M0NDA5_9EURY</name>
<dbReference type="InterPro" id="IPR003010">
    <property type="entry name" value="C-N_Hydrolase"/>
</dbReference>
<evidence type="ECO:0000313" key="2">
    <source>
        <dbReference type="EMBL" id="EMA55962.1"/>
    </source>
</evidence>
<proteinExistence type="predicted"/>
<reference evidence="2 3" key="1">
    <citation type="journal article" date="2014" name="PLoS Genet.">
        <title>Phylogenetically driven sequencing of extremely halophilic archaea reveals strategies for static and dynamic osmo-response.</title>
        <authorList>
            <person name="Becker E.A."/>
            <person name="Seitzer P.M."/>
            <person name="Tritt A."/>
            <person name="Larsen D."/>
            <person name="Krusor M."/>
            <person name="Yao A.I."/>
            <person name="Wu D."/>
            <person name="Madern D."/>
            <person name="Eisen J.A."/>
            <person name="Darling A.E."/>
            <person name="Facciotti M.T."/>
        </authorList>
    </citation>
    <scope>NUCLEOTIDE SEQUENCE [LARGE SCALE GENOMIC DNA]</scope>
    <source>
        <strain evidence="2 3">DSM 8989</strain>
    </source>
</reference>
<comment type="caution">
    <text evidence="2">The sequence shown here is derived from an EMBL/GenBank/DDBJ whole genome shotgun (WGS) entry which is preliminary data.</text>
</comment>
<sequence length="276" mass="29492">MELALLQLRIEAGDVAGNVERALGAIEDAAAAGAELVCLPEIFTVGYFTFDEYEQRAESLAGPTLGSVADAANHHDVAVLAGSIVEDLAASAADGLATPAESGLANASVLFDRSGERQATYRKHHLFGYDSAEADLLVPGESLGVADIGGFTVGMTTCYDLRFPELYRDLAEAGADLILVPSAWPYPRVEHWQLLPRARAIENQLFVATCNGSGVFESEASDASETALCGRSTVYDPWGDVLAETDDAPATVTADIDPGRVETVREEFPAWRDRRR</sequence>
<dbReference type="EMBL" id="AOME01000002">
    <property type="protein sequence ID" value="EMA55962.1"/>
    <property type="molecule type" value="Genomic_DNA"/>
</dbReference>
<dbReference type="InterPro" id="IPR036526">
    <property type="entry name" value="C-N_Hydrolase_sf"/>
</dbReference>
<accession>M0NDA5</accession>
<evidence type="ECO:0000259" key="1">
    <source>
        <dbReference type="PROSITE" id="PS50263"/>
    </source>
</evidence>
<dbReference type="RefSeq" id="WP_005038652.1">
    <property type="nucleotide sequence ID" value="NZ_AOME01000002.1"/>
</dbReference>
<dbReference type="PANTHER" id="PTHR23088">
    <property type="entry name" value="NITRILASE-RELATED"/>
    <property type="match status" value="1"/>
</dbReference>
<organism evidence="2 3">
    <name type="scientific">Halococcus salifodinae DSM 8989</name>
    <dbReference type="NCBI Taxonomy" id="1227456"/>
    <lineage>
        <taxon>Archaea</taxon>
        <taxon>Methanobacteriati</taxon>
        <taxon>Methanobacteriota</taxon>
        <taxon>Stenosarchaea group</taxon>
        <taxon>Halobacteria</taxon>
        <taxon>Halobacteriales</taxon>
        <taxon>Halococcaceae</taxon>
        <taxon>Halococcus</taxon>
    </lineage>
</organism>